<evidence type="ECO:0000313" key="2">
    <source>
        <dbReference type="Proteomes" id="UP000010878"/>
    </source>
</evidence>
<gene>
    <name evidence="1" type="ORF">Natoc_2967</name>
</gene>
<dbReference type="STRING" id="694430.Natoc_2967"/>
<protein>
    <recommendedName>
        <fullName evidence="3">Transcriptional regulators containing the CopG/Arc/MetJ DNA-binding domain</fullName>
    </recommendedName>
</protein>
<keyword evidence="2" id="KW-1185">Reference proteome</keyword>
<dbReference type="OrthoDB" id="200459at2157"/>
<sequence length="131" mass="15140">MTQETIRFSESIVDEVEDLVEDGEFEHKSEFYRFATEVLLNALDEEYDPEMVKYDRLLESVTNQTEGPGLDPGVQRDDDAGSTFYRSATTIRRHARRGELEAAEDHIDAHYPPERGEYLLLEDLLDYYADG</sequence>
<evidence type="ECO:0008006" key="3">
    <source>
        <dbReference type="Google" id="ProtNLM"/>
    </source>
</evidence>
<dbReference type="GeneID" id="14403354"/>
<dbReference type="RefSeq" id="WP_015322161.1">
    <property type="nucleotide sequence ID" value="NC_019974.1"/>
</dbReference>
<dbReference type="eggNOG" id="arCOG07975">
    <property type="taxonomic scope" value="Archaea"/>
</dbReference>
<proteinExistence type="predicted"/>
<accession>L0K098</accession>
<evidence type="ECO:0000313" key="1">
    <source>
        <dbReference type="EMBL" id="AGB38722.1"/>
    </source>
</evidence>
<dbReference type="HOGENOM" id="CLU_129661_0_0_2"/>
<dbReference type="Proteomes" id="UP000010878">
    <property type="component" value="Chromosome"/>
</dbReference>
<name>L0K098_9EURY</name>
<organism evidence="1 2">
    <name type="scientific">Natronococcus occultus SP4</name>
    <dbReference type="NCBI Taxonomy" id="694430"/>
    <lineage>
        <taxon>Archaea</taxon>
        <taxon>Methanobacteriati</taxon>
        <taxon>Methanobacteriota</taxon>
        <taxon>Stenosarchaea group</taxon>
        <taxon>Halobacteria</taxon>
        <taxon>Halobacteriales</taxon>
        <taxon>Natrialbaceae</taxon>
        <taxon>Natronococcus</taxon>
    </lineage>
</organism>
<dbReference type="EMBL" id="CP003929">
    <property type="protein sequence ID" value="AGB38722.1"/>
    <property type="molecule type" value="Genomic_DNA"/>
</dbReference>
<reference evidence="1 2" key="1">
    <citation type="submission" date="2012-11" db="EMBL/GenBank/DDBJ databases">
        <title>FINISHED of Natronococcus occultus SP4, DSM 3396.</title>
        <authorList>
            <consortium name="DOE Joint Genome Institute"/>
            <person name="Eisen J."/>
            <person name="Huntemann M."/>
            <person name="Wei C.-L."/>
            <person name="Han J."/>
            <person name="Detter J.C."/>
            <person name="Han C."/>
            <person name="Tapia R."/>
            <person name="Chen A."/>
            <person name="Kyrpides N."/>
            <person name="Mavromatis K."/>
            <person name="Markowitz V."/>
            <person name="Szeto E."/>
            <person name="Ivanova N."/>
            <person name="Mikhailova N."/>
            <person name="Ovchinnikova G."/>
            <person name="Pagani I."/>
            <person name="Pati A."/>
            <person name="Goodwin L."/>
            <person name="Nordberg H.P."/>
            <person name="Cantor M.N."/>
            <person name="Hua S.X."/>
            <person name="Woyke T."/>
            <person name="Eisen J."/>
            <person name="Klenk H.-P."/>
            <person name="Klenk H.-P."/>
        </authorList>
    </citation>
    <scope>NUCLEOTIDE SEQUENCE [LARGE SCALE GENOMIC DNA]</scope>
    <source>
        <strain evidence="1 2">SP4</strain>
    </source>
</reference>
<dbReference type="KEGG" id="nou:Natoc_2967"/>
<dbReference type="AlphaFoldDB" id="L0K098"/>